<accession>A0A6L7G302</accession>
<dbReference type="InterPro" id="IPR027417">
    <property type="entry name" value="P-loop_NTPase"/>
</dbReference>
<dbReference type="GO" id="GO:0005886">
    <property type="term" value="C:plasma membrane"/>
    <property type="evidence" value="ECO:0007669"/>
    <property type="project" value="TreeGrafter"/>
</dbReference>
<dbReference type="GO" id="GO:0006270">
    <property type="term" value="P:DNA replication initiation"/>
    <property type="evidence" value="ECO:0007669"/>
    <property type="project" value="TreeGrafter"/>
</dbReference>
<reference evidence="1 2" key="1">
    <citation type="submission" date="2019-12" db="EMBL/GenBank/DDBJ databases">
        <authorList>
            <person name="Li M."/>
        </authorList>
    </citation>
    <scope>NUCLEOTIDE SEQUENCE [LARGE SCALE GENOMIC DNA]</scope>
    <source>
        <strain evidence="1 2">GBMRC 2024</strain>
    </source>
</reference>
<dbReference type="EMBL" id="WUMU01000011">
    <property type="protein sequence ID" value="MXN18289.1"/>
    <property type="molecule type" value="Genomic_DNA"/>
</dbReference>
<evidence type="ECO:0000313" key="1">
    <source>
        <dbReference type="EMBL" id="MXN18289.1"/>
    </source>
</evidence>
<dbReference type="Gene3D" id="1.10.8.60">
    <property type="match status" value="1"/>
</dbReference>
<dbReference type="SUPFAM" id="SSF52540">
    <property type="entry name" value="P-loop containing nucleoside triphosphate hydrolases"/>
    <property type="match status" value="1"/>
</dbReference>
<dbReference type="GO" id="GO:0003688">
    <property type="term" value="F:DNA replication origin binding"/>
    <property type="evidence" value="ECO:0007669"/>
    <property type="project" value="TreeGrafter"/>
</dbReference>
<dbReference type="AlphaFoldDB" id="A0A6L7G302"/>
<dbReference type="PANTHER" id="PTHR30050:SF5">
    <property type="entry name" value="DNAA REGULATORY INACTIVATOR HDA"/>
    <property type="match status" value="1"/>
</dbReference>
<dbReference type="PANTHER" id="PTHR30050">
    <property type="entry name" value="CHROMOSOMAL REPLICATION INITIATOR PROTEIN DNAA"/>
    <property type="match status" value="1"/>
</dbReference>
<organism evidence="1 2">
    <name type="scientific">Pseudooceanicola albus</name>
    <dbReference type="NCBI Taxonomy" id="2692189"/>
    <lineage>
        <taxon>Bacteria</taxon>
        <taxon>Pseudomonadati</taxon>
        <taxon>Pseudomonadota</taxon>
        <taxon>Alphaproteobacteria</taxon>
        <taxon>Rhodobacterales</taxon>
        <taxon>Paracoccaceae</taxon>
        <taxon>Pseudooceanicola</taxon>
    </lineage>
</organism>
<comment type="caution">
    <text evidence="1">The sequence shown here is derived from an EMBL/GenBank/DDBJ whole genome shotgun (WGS) entry which is preliminary data.</text>
</comment>
<protein>
    <submittedName>
        <fullName evidence="1">Chromosomal replication initiator DnaA</fullName>
    </submittedName>
</protein>
<name>A0A6L7G302_9RHOB</name>
<proteinExistence type="predicted"/>
<dbReference type="Proteomes" id="UP000477911">
    <property type="component" value="Unassembled WGS sequence"/>
</dbReference>
<keyword evidence="2" id="KW-1185">Reference proteome</keyword>
<dbReference type="Gene3D" id="3.40.50.300">
    <property type="entry name" value="P-loop containing nucleotide triphosphate hydrolases"/>
    <property type="match status" value="1"/>
</dbReference>
<sequence>MAAADDPSPQRPLDLPAPAAAMGRADFILGPGNRIAFALLESWPMGWAAGKLALCGPPGSGKTHLTRIWATDSRATVLPARALPGADIAALAHGPVAVEDVARIAGHPAPEEALLHLHNLLLAEGQTLLVTDRLPPARWPLRLPDLASRMQACPVVKLEAPDDRLLGGLLVKLFADRQILPAKDVIPFLLVRMERSFEAARRIAAALDAQSLAEQRPVTRAMAARVLARLDNDPPQS</sequence>
<evidence type="ECO:0000313" key="2">
    <source>
        <dbReference type="Proteomes" id="UP000477911"/>
    </source>
</evidence>
<gene>
    <name evidence="1" type="ORF">GR170_10610</name>
</gene>
<dbReference type="RefSeq" id="WP_160894423.1">
    <property type="nucleotide sequence ID" value="NZ_WUMU01000011.1"/>
</dbReference>